<accession>A0A5A7P2A5</accession>
<feature type="compositionally biased region" description="Polar residues" evidence="2">
    <location>
        <begin position="263"/>
        <end position="277"/>
    </location>
</feature>
<feature type="coiled-coil region" evidence="1">
    <location>
        <begin position="43"/>
        <end position="129"/>
    </location>
</feature>
<name>A0A5A7P2A5_STRAF</name>
<proteinExistence type="predicted"/>
<feature type="compositionally biased region" description="Basic and acidic residues" evidence="2">
    <location>
        <begin position="278"/>
        <end position="292"/>
    </location>
</feature>
<feature type="region of interest" description="Disordered" evidence="2">
    <location>
        <begin position="262"/>
        <end position="327"/>
    </location>
</feature>
<keyword evidence="4" id="KW-1185">Reference proteome</keyword>
<evidence type="ECO:0000256" key="1">
    <source>
        <dbReference type="SAM" id="Coils"/>
    </source>
</evidence>
<dbReference type="EMBL" id="BKCP01001225">
    <property type="protein sequence ID" value="GER26840.1"/>
    <property type="molecule type" value="Genomic_DNA"/>
</dbReference>
<feature type="region of interest" description="Disordered" evidence="2">
    <location>
        <begin position="365"/>
        <end position="403"/>
    </location>
</feature>
<evidence type="ECO:0000256" key="2">
    <source>
        <dbReference type="SAM" id="MobiDB-lite"/>
    </source>
</evidence>
<dbReference type="AlphaFoldDB" id="A0A5A7P2A5"/>
<reference evidence="4" key="1">
    <citation type="journal article" date="2019" name="Curr. Biol.">
        <title>Genome Sequence of Striga asiatica Provides Insight into the Evolution of Plant Parasitism.</title>
        <authorList>
            <person name="Yoshida S."/>
            <person name="Kim S."/>
            <person name="Wafula E.K."/>
            <person name="Tanskanen J."/>
            <person name="Kim Y.M."/>
            <person name="Honaas L."/>
            <person name="Yang Z."/>
            <person name="Spallek T."/>
            <person name="Conn C.E."/>
            <person name="Ichihashi Y."/>
            <person name="Cheong K."/>
            <person name="Cui S."/>
            <person name="Der J.P."/>
            <person name="Gundlach H."/>
            <person name="Jiao Y."/>
            <person name="Hori C."/>
            <person name="Ishida J.K."/>
            <person name="Kasahara H."/>
            <person name="Kiba T."/>
            <person name="Kim M.S."/>
            <person name="Koo N."/>
            <person name="Laohavisit A."/>
            <person name="Lee Y.H."/>
            <person name="Lumba S."/>
            <person name="McCourt P."/>
            <person name="Mortimer J.C."/>
            <person name="Mutuku J.M."/>
            <person name="Nomura T."/>
            <person name="Sasaki-Sekimoto Y."/>
            <person name="Seto Y."/>
            <person name="Wang Y."/>
            <person name="Wakatake T."/>
            <person name="Sakakibara H."/>
            <person name="Demura T."/>
            <person name="Yamaguchi S."/>
            <person name="Yoneyama K."/>
            <person name="Manabe R.I."/>
            <person name="Nelson D.C."/>
            <person name="Schulman A.H."/>
            <person name="Timko M.P."/>
            <person name="dePamphilis C.W."/>
            <person name="Choi D."/>
            <person name="Shirasu K."/>
        </authorList>
    </citation>
    <scope>NUCLEOTIDE SEQUENCE [LARGE SCALE GENOMIC DNA]</scope>
    <source>
        <strain evidence="4">cv. UVA1</strain>
    </source>
</reference>
<evidence type="ECO:0000313" key="3">
    <source>
        <dbReference type="EMBL" id="GER26840.1"/>
    </source>
</evidence>
<dbReference type="Proteomes" id="UP000325081">
    <property type="component" value="Unassembled WGS sequence"/>
</dbReference>
<feature type="compositionally biased region" description="Acidic residues" evidence="2">
    <location>
        <begin position="389"/>
        <end position="400"/>
    </location>
</feature>
<keyword evidence="3" id="KW-0346">Stress response</keyword>
<protein>
    <submittedName>
        <fullName evidence="3">Heat shock transcription factor A4A</fullName>
    </submittedName>
</protein>
<gene>
    <name evidence="3" type="ORF">STAS_02517</name>
</gene>
<keyword evidence="1" id="KW-0175">Coiled coil</keyword>
<organism evidence="3 4">
    <name type="scientific">Striga asiatica</name>
    <name type="common">Asiatic witchweed</name>
    <name type="synonym">Buchnera asiatica</name>
    <dbReference type="NCBI Taxonomy" id="4170"/>
    <lineage>
        <taxon>Eukaryota</taxon>
        <taxon>Viridiplantae</taxon>
        <taxon>Streptophyta</taxon>
        <taxon>Embryophyta</taxon>
        <taxon>Tracheophyta</taxon>
        <taxon>Spermatophyta</taxon>
        <taxon>Magnoliopsida</taxon>
        <taxon>eudicotyledons</taxon>
        <taxon>Gunneridae</taxon>
        <taxon>Pentapetalae</taxon>
        <taxon>asterids</taxon>
        <taxon>lamiids</taxon>
        <taxon>Lamiales</taxon>
        <taxon>Orobanchaceae</taxon>
        <taxon>Buchnereae</taxon>
        <taxon>Striga</taxon>
    </lineage>
</organism>
<comment type="caution">
    <text evidence="3">The sequence shown here is derived from an EMBL/GenBank/DDBJ whole genome shotgun (WGS) entry which is preliminary data.</text>
</comment>
<evidence type="ECO:0000313" key="4">
    <source>
        <dbReference type="Proteomes" id="UP000325081"/>
    </source>
</evidence>
<dbReference type="OrthoDB" id="912921at2759"/>
<sequence>MGSSDSEGSISSSLPIPKLIKRIKHSFLERDFIAVRNILKDRERGMKVEIESLSRERDSAREEASLLEGKVALGELERLKLEHKLVQIEKKCRDMENTVSCLREEKQLIVELNDKVDGLTKEKLESEKLARVYRDKCDCLETKAVEMKQAMDDLGHERLGAIGTIEDLRRKLAKTEKALDELKRPNVEAKRMVGEMMMKNLESEKEAEFHRRRLDSLVPRITKIEEYLAGMLNVNVEDLADIAGNGNLSHFFTREDFDHTVETCPSSRSRCNSPQVESNEREPPPRSGEGHSRKLASSPSATGDKLKITGISNSSNPNLAAPVSSGGIRKDLSENEMNCEEKFVKSPCSRDVLLEKSNKRARSALMGHKKTNEPSDTQFSLWIFNGSSGDEDSTDSDESCSDSRIDELVASLRHANSTEN</sequence>